<evidence type="ECO:0000259" key="1">
    <source>
        <dbReference type="Pfam" id="PF03992"/>
    </source>
</evidence>
<dbReference type="AlphaFoldDB" id="A0A918TCJ1"/>
<dbReference type="SUPFAM" id="SSF54909">
    <property type="entry name" value="Dimeric alpha+beta barrel"/>
    <property type="match status" value="1"/>
</dbReference>
<gene>
    <name evidence="2" type="ORF">GCM10010507_17030</name>
</gene>
<comment type="caution">
    <text evidence="2">The sequence shown here is derived from an EMBL/GenBank/DDBJ whole genome shotgun (WGS) entry which is preliminary data.</text>
</comment>
<reference evidence="2" key="1">
    <citation type="journal article" date="2014" name="Int. J. Syst. Evol. Microbiol.">
        <title>Complete genome sequence of Corynebacterium casei LMG S-19264T (=DSM 44701T), isolated from a smear-ripened cheese.</title>
        <authorList>
            <consortium name="US DOE Joint Genome Institute (JGI-PGF)"/>
            <person name="Walter F."/>
            <person name="Albersmeier A."/>
            <person name="Kalinowski J."/>
            <person name="Ruckert C."/>
        </authorList>
    </citation>
    <scope>NUCLEOTIDE SEQUENCE</scope>
    <source>
        <strain evidence="2">JCM 4633</strain>
    </source>
</reference>
<evidence type="ECO:0000313" key="2">
    <source>
        <dbReference type="EMBL" id="GHC42867.1"/>
    </source>
</evidence>
<sequence length="98" mass="10771">MIYEYAYLSVAPGREKEFEQAVLAGSPILASADGCTSVDLYPDVETPGSYLLRIGWQTLEKHLVDFPASQQASEWAAAIEHFLVGEPVLRHFDATALT</sequence>
<dbReference type="InterPro" id="IPR007138">
    <property type="entry name" value="ABM_dom"/>
</dbReference>
<organism evidence="2 3">
    <name type="scientific">Streptomyces cinnamoneus</name>
    <name type="common">Streptoverticillium cinnamoneum</name>
    <dbReference type="NCBI Taxonomy" id="53446"/>
    <lineage>
        <taxon>Bacteria</taxon>
        <taxon>Bacillati</taxon>
        <taxon>Actinomycetota</taxon>
        <taxon>Actinomycetes</taxon>
        <taxon>Kitasatosporales</taxon>
        <taxon>Streptomycetaceae</taxon>
        <taxon>Streptomyces</taxon>
        <taxon>Streptomyces cinnamoneus group</taxon>
    </lineage>
</organism>
<reference evidence="2" key="2">
    <citation type="submission" date="2020-09" db="EMBL/GenBank/DDBJ databases">
        <authorList>
            <person name="Sun Q."/>
            <person name="Ohkuma M."/>
        </authorList>
    </citation>
    <scope>NUCLEOTIDE SEQUENCE</scope>
    <source>
        <strain evidence="2">JCM 4633</strain>
    </source>
</reference>
<dbReference type="EMBL" id="BMVB01000004">
    <property type="protein sequence ID" value="GHC42867.1"/>
    <property type="molecule type" value="Genomic_DNA"/>
</dbReference>
<evidence type="ECO:0000313" key="3">
    <source>
        <dbReference type="Proteomes" id="UP000646244"/>
    </source>
</evidence>
<dbReference type="Proteomes" id="UP000646244">
    <property type="component" value="Unassembled WGS sequence"/>
</dbReference>
<dbReference type="Gene3D" id="3.30.70.100">
    <property type="match status" value="1"/>
</dbReference>
<feature type="domain" description="ABM" evidence="1">
    <location>
        <begin position="1"/>
        <end position="62"/>
    </location>
</feature>
<proteinExistence type="predicted"/>
<dbReference type="Pfam" id="PF03992">
    <property type="entry name" value="ABM"/>
    <property type="match status" value="1"/>
</dbReference>
<accession>A0A918TCJ1</accession>
<protein>
    <recommendedName>
        <fullName evidence="1">ABM domain-containing protein</fullName>
    </recommendedName>
</protein>
<dbReference type="RefSeq" id="WP_190109045.1">
    <property type="nucleotide sequence ID" value="NZ_BMVB01000004.1"/>
</dbReference>
<name>A0A918TCJ1_STRCJ</name>
<dbReference type="InterPro" id="IPR011008">
    <property type="entry name" value="Dimeric_a/b-barrel"/>
</dbReference>